<comment type="caution">
    <text evidence="4">The sequence shown here is derived from an EMBL/GenBank/DDBJ whole genome shotgun (WGS) entry which is preliminary data.</text>
</comment>
<protein>
    <recommendedName>
        <fullName evidence="3">DUF6535 domain-containing protein</fullName>
    </recommendedName>
</protein>
<evidence type="ECO:0000259" key="3">
    <source>
        <dbReference type="Pfam" id="PF20153"/>
    </source>
</evidence>
<evidence type="ECO:0000313" key="5">
    <source>
        <dbReference type="Proteomes" id="UP000813824"/>
    </source>
</evidence>
<dbReference type="EMBL" id="JAEVFJ010000019">
    <property type="protein sequence ID" value="KAH8099646.1"/>
    <property type="molecule type" value="Genomic_DNA"/>
</dbReference>
<feature type="transmembrane region" description="Helical" evidence="2">
    <location>
        <begin position="214"/>
        <end position="232"/>
    </location>
</feature>
<sequence length="1453" mass="163115">MSTHPIIPKPVDMAPSLRLKEIDDGKDIYSVLQDILVTLRKSTIIPREGETKWVRFWSKYQQEADEYDKEFLERYKSDMNNTMIFSGLLTSALATIAALTVSGLSQDPNLVTQTLLLNMLIVLNSTSGSMPHGFPVPMWDGPSVSIIWFQTLLYTSLVCSLMVALGAVLASQWLSRYSAVDERGTVEDRGKRRQQKFDGLAAWQFRAFLEALPILLQFSLLLFGISLCAFMWGQQRIIAAVLISANGLGGLLWMYSVIVSTIYSGSPYHTPLSDFLAQYIASKQSKKTSTELPSLPARFGFLRRRITNISSSISTPTLNIHRQLRSWWGDTHPRRPRTTVVHSPSRHQVIPHITIRPFHALVNAFHNYAYPMVIRVAEPIMRTCRAVLRVPHGVLSIVTTPIIRVHEKHLARSDPTANDAKRAAISWLLQTSTDPEIHTNALLVAHEVIWTDDMLSGWVSVKALDLIVKKLEACFHEDGHRSRAESADTIASLCASFLLIYWQLYRITPQSVCAWSHEFGDNHSVMVAALRDMDLDVYSHTSDNFWILHHTFYLFSHLKTIKAPRNMVTIYHLSAASLTHDATASQFPFTAKVGLQTLSLLSLAQVSYLNTWSANDCSALLGQIEDYCRVHRHTASAQYSLVAVALLLGFDEVASMDAGSLWAKAIIYLLSEMERHSQPAPSAEDSRLQIAYVFGIDLNDRRGVNSSRILSRITQALRSASQSLTDDTSPTLSSEFDLLTHLVPELSRLQEADPETVCHCAASAFHRLSRMAVISSYGHDRSLHTALVAASLIRSPSGDYVRNIVTFSAFIQMQSKALSLIYLLVQQGDFHATDIPTFSPDSCHWDLSHPYTSKVLDAIPAGERSLVEERDALFIKIVLSTSAGATDTRTRRAWLNDPGNDKLLRQWTHIAHRWSVPRHSYAHPESFAVRTLLECDRFRTPDVGHWGDDLGRIQQVLLVALWMSWVKRRDDATYGEPVRIGDLIDTTLSTMGMDIVHASDVEWYISDILEIVRYHLLHNSQDLALGDVRSVLEEKRSEVHQFNMQREFAQAIENILGPYLGGTEQNDGDLHSVGNGDQRGMVVVDDGDSDEETGDDHMPAVWLAEIVSSLCQSDQVDMTTMYHGVTGAIHILSHMDTPSRWRDGYSEARRTTLSIAAQVKPPPGDYLQNPSASRAFVQMQHAALSLILSLAENGIFHDTATIPTISPESCEWDLSQPREFHALAALSREERTLIEERDALVVKILRAGPAGAAYTPTRRSWLNDPTNDKLVCLWIYVAHRWLVPWRSFASSATRAETFSVKLVLDHEGLRYPEASHWGVGDLARVQQVTVVALWWSWVLRLRDVNTRARMGYGDLLESTQSILSMDTRSVAEVEPYIHETLSALRAYLQAPRTVQRTGALETPLVEVQSMLKRILAEIREFKIGDASHPEVQDAELGETERDEGGAVYRDNYV</sequence>
<feature type="transmembrane region" description="Helical" evidence="2">
    <location>
        <begin position="110"/>
        <end position="130"/>
    </location>
</feature>
<dbReference type="Proteomes" id="UP000813824">
    <property type="component" value="Unassembled WGS sequence"/>
</dbReference>
<accession>A0A8K0XP38</accession>
<feature type="transmembrane region" description="Helical" evidence="2">
    <location>
        <begin position="83"/>
        <end position="104"/>
    </location>
</feature>
<feature type="transmembrane region" description="Helical" evidence="2">
    <location>
        <begin position="151"/>
        <end position="174"/>
    </location>
</feature>
<evidence type="ECO:0000313" key="4">
    <source>
        <dbReference type="EMBL" id="KAH8099646.1"/>
    </source>
</evidence>
<organism evidence="4 5">
    <name type="scientific">Cristinia sonorae</name>
    <dbReference type="NCBI Taxonomy" id="1940300"/>
    <lineage>
        <taxon>Eukaryota</taxon>
        <taxon>Fungi</taxon>
        <taxon>Dikarya</taxon>
        <taxon>Basidiomycota</taxon>
        <taxon>Agaricomycotina</taxon>
        <taxon>Agaricomycetes</taxon>
        <taxon>Agaricomycetidae</taxon>
        <taxon>Agaricales</taxon>
        <taxon>Pleurotineae</taxon>
        <taxon>Stephanosporaceae</taxon>
        <taxon>Cristinia</taxon>
    </lineage>
</organism>
<evidence type="ECO:0000256" key="2">
    <source>
        <dbReference type="SAM" id="Phobius"/>
    </source>
</evidence>
<reference evidence="4" key="1">
    <citation type="journal article" date="2021" name="New Phytol.">
        <title>Evolutionary innovations through gain and loss of genes in the ectomycorrhizal Boletales.</title>
        <authorList>
            <person name="Wu G."/>
            <person name="Miyauchi S."/>
            <person name="Morin E."/>
            <person name="Kuo A."/>
            <person name="Drula E."/>
            <person name="Varga T."/>
            <person name="Kohler A."/>
            <person name="Feng B."/>
            <person name="Cao Y."/>
            <person name="Lipzen A."/>
            <person name="Daum C."/>
            <person name="Hundley H."/>
            <person name="Pangilinan J."/>
            <person name="Johnson J."/>
            <person name="Barry K."/>
            <person name="LaButti K."/>
            <person name="Ng V."/>
            <person name="Ahrendt S."/>
            <person name="Min B."/>
            <person name="Choi I.G."/>
            <person name="Park H."/>
            <person name="Plett J.M."/>
            <person name="Magnuson J."/>
            <person name="Spatafora J.W."/>
            <person name="Nagy L.G."/>
            <person name="Henrissat B."/>
            <person name="Grigoriev I.V."/>
            <person name="Yang Z.L."/>
            <person name="Xu J."/>
            <person name="Martin F.M."/>
        </authorList>
    </citation>
    <scope>NUCLEOTIDE SEQUENCE</scope>
    <source>
        <strain evidence="4">KKN 215</strain>
    </source>
</reference>
<evidence type="ECO:0000256" key="1">
    <source>
        <dbReference type="SAM" id="MobiDB-lite"/>
    </source>
</evidence>
<dbReference type="InterPro" id="IPR045338">
    <property type="entry name" value="DUF6535"/>
</dbReference>
<proteinExistence type="predicted"/>
<keyword evidence="5" id="KW-1185">Reference proteome</keyword>
<feature type="region of interest" description="Disordered" evidence="1">
    <location>
        <begin position="1429"/>
        <end position="1453"/>
    </location>
</feature>
<keyword evidence="2" id="KW-0472">Membrane</keyword>
<keyword evidence="2" id="KW-0812">Transmembrane</keyword>
<dbReference type="OrthoDB" id="3219854at2759"/>
<feature type="domain" description="DUF6535" evidence="3">
    <location>
        <begin position="57"/>
        <end position="232"/>
    </location>
</feature>
<feature type="transmembrane region" description="Helical" evidence="2">
    <location>
        <begin position="239"/>
        <end position="263"/>
    </location>
</feature>
<keyword evidence="2" id="KW-1133">Transmembrane helix</keyword>
<name>A0A8K0XP38_9AGAR</name>
<dbReference type="Pfam" id="PF20153">
    <property type="entry name" value="DUF6535"/>
    <property type="match status" value="1"/>
</dbReference>
<gene>
    <name evidence="4" type="ORF">BXZ70DRAFT_1027260</name>
</gene>